<accession>A0A0D5C0B6</accession>
<name>A0A0D5C0B6_9ARCH</name>
<dbReference type="AlphaFoldDB" id="A0A0D5C0B6"/>
<dbReference type="HOGENOM" id="CLU_560978_0_0_2"/>
<dbReference type="KEGG" id="nin:NADRNF5_0553"/>
<gene>
    <name evidence="1" type="ORF">NADRNF5_0553</name>
</gene>
<organism evidence="1 2">
    <name type="scientific">Nitrosopumilus adriaticus</name>
    <dbReference type="NCBI Taxonomy" id="1580092"/>
    <lineage>
        <taxon>Archaea</taxon>
        <taxon>Nitrososphaerota</taxon>
        <taxon>Nitrososphaeria</taxon>
        <taxon>Nitrosopumilales</taxon>
        <taxon>Nitrosopumilaceae</taxon>
        <taxon>Nitrosopumilus</taxon>
    </lineage>
</organism>
<evidence type="ECO:0000313" key="1">
    <source>
        <dbReference type="EMBL" id="AJW70249.1"/>
    </source>
</evidence>
<dbReference type="Proteomes" id="UP000032408">
    <property type="component" value="Chromosome"/>
</dbReference>
<evidence type="ECO:0000313" key="2">
    <source>
        <dbReference type="Proteomes" id="UP000032408"/>
    </source>
</evidence>
<protein>
    <submittedName>
        <fullName evidence="1">Uncharacterized protein</fullName>
    </submittedName>
</protein>
<reference evidence="2" key="1">
    <citation type="submission" date="2015-03" db="EMBL/GenBank/DDBJ databases">
        <title>Characterization of two novel Thaumarchaeota isolated from the Northern Adriatic Sea.</title>
        <authorList>
            <person name="Bayer B."/>
            <person name="Vojvoda J."/>
            <person name="Offre P."/>
            <person name="Srivastava A."/>
            <person name="Elisabeth N."/>
            <person name="Garcia J.A.L."/>
            <person name="Schleper C."/>
            <person name="Herndl G.J."/>
        </authorList>
    </citation>
    <scope>NUCLEOTIDE SEQUENCE [LARGE SCALE GENOMIC DNA]</scope>
    <source>
        <strain evidence="2">NF5</strain>
    </source>
</reference>
<proteinExistence type="predicted"/>
<keyword evidence="2" id="KW-1185">Reference proteome</keyword>
<dbReference type="EMBL" id="CP011070">
    <property type="protein sequence ID" value="AJW70249.1"/>
    <property type="molecule type" value="Genomic_DNA"/>
</dbReference>
<reference evidence="1 2" key="2">
    <citation type="journal article" date="2016" name="ISME J.">
        <title>Physiological and genomic characterization of two novel marine thaumarchaeal strains indicates niche differentiation.</title>
        <authorList>
            <person name="Bayer B."/>
            <person name="Vojvoda J."/>
            <person name="Offre P."/>
            <person name="Alves R.J."/>
            <person name="Elisabeth N.H."/>
            <person name="Garcia J.A."/>
            <person name="Volland J.M."/>
            <person name="Srivastava A."/>
            <person name="Schleper C."/>
            <person name="Herndl G.J."/>
        </authorList>
    </citation>
    <scope>NUCLEOTIDE SEQUENCE [LARGE SCALE GENOMIC DNA]</scope>
    <source>
        <strain evidence="1 2">NF5</strain>
    </source>
</reference>
<sequence length="471" mass="52552">MLRPVNRILLFLVLLTNLVSSTAMGDIDSPRKQMANGVPSEDVICKNGLQLMIRSNGDAICVKSSSIEKWVNSQRAEIVDFSLRDSKNNDTSSDKGQVETDIFPEKILVQSARDSYVLGSTMTFTGESEPNTSLEVELEDSDGNKVYTDILEIDDSGIVQFEIKTDDSFTHGAYFLILKHGDDSEIVPVQIGESAGDIAAVIEKFHFDYNSNASIEIFGPLSAKISLTVYDSRDNVRFEDKVQLDKKGHAEYLLDLSGYKRGNYYLVLNYASEETIEEFTVGLSKGITPIDIKIDDNYYKIGETVLLSGKSSDNTKILIELIDPTGEVIDKIEYYTDNDGKFTYPLELSLGKQNGLWTVKVSNAERISELTFEVVGKEKILTVQLDKEEPYRHGEFVTISGTGIDSEFQSVIQITSTDAFFELIPEVTNEGTFSEVWQIPENLAPGTYTVLVKDDTEDVTTNFQVIYKTES</sequence>